<dbReference type="NCBIfam" id="TIGR01071">
    <property type="entry name" value="rplO_bact"/>
    <property type="match status" value="1"/>
</dbReference>
<dbReference type="PROSITE" id="PS00475">
    <property type="entry name" value="RIBOSOMAL_L15"/>
    <property type="match status" value="1"/>
</dbReference>
<feature type="compositionally biased region" description="Gly residues" evidence="6">
    <location>
        <begin position="24"/>
        <end position="35"/>
    </location>
</feature>
<evidence type="ECO:0000256" key="6">
    <source>
        <dbReference type="SAM" id="MobiDB-lite"/>
    </source>
</evidence>
<gene>
    <name evidence="4" type="primary">rplO</name>
    <name evidence="8" type="ORF">WSI_00550</name>
</gene>
<sequence length="151" mass="16009">MKLNEISYDKGSCKVKKRVARGIGSGTGKTAGRGVKGQKSRSGVSVRGFEGGQMPLYRRLPKRGFVNIAGSDFVTISLGLLQAYIDKDRLDCSSEIDASVLVASGLVRRSQRGIRILSDGDLKAKVVLRVSGASASAVEKVEKLGGQVIVI</sequence>
<dbReference type="SUPFAM" id="SSF52080">
    <property type="entry name" value="Ribosomal proteins L15p and L18e"/>
    <property type="match status" value="1"/>
</dbReference>
<dbReference type="Pfam" id="PF00828">
    <property type="entry name" value="Ribosomal_L27A"/>
    <property type="match status" value="1"/>
</dbReference>
<evidence type="ECO:0000256" key="5">
    <source>
        <dbReference type="RuleBase" id="RU003888"/>
    </source>
</evidence>
<dbReference type="RefSeq" id="WP_012778462.1">
    <property type="nucleotide sequence ID" value="NC_020549.1"/>
</dbReference>
<dbReference type="EMBL" id="CP004005">
    <property type="protein sequence ID" value="AGH16482.1"/>
    <property type="molecule type" value="Genomic_DNA"/>
</dbReference>
<dbReference type="InterPro" id="IPR001196">
    <property type="entry name" value="Ribosomal_uL15_CS"/>
</dbReference>
<accession>A0ABM5NEE3</accession>
<dbReference type="PANTHER" id="PTHR12934">
    <property type="entry name" value="50S RIBOSOMAL PROTEIN L15"/>
    <property type="match status" value="1"/>
</dbReference>
<dbReference type="InterPro" id="IPR030878">
    <property type="entry name" value="Ribosomal_uL15"/>
</dbReference>
<evidence type="ECO:0000313" key="8">
    <source>
        <dbReference type="EMBL" id="AGH16482.1"/>
    </source>
</evidence>
<evidence type="ECO:0000256" key="4">
    <source>
        <dbReference type="HAMAP-Rule" id="MF_01341"/>
    </source>
</evidence>
<organism evidence="8 9">
    <name type="scientific">Candidatus Liberibacter asiaticus str. gxpsy</name>
    <dbReference type="NCBI Taxonomy" id="1174529"/>
    <lineage>
        <taxon>Bacteria</taxon>
        <taxon>Pseudomonadati</taxon>
        <taxon>Pseudomonadota</taxon>
        <taxon>Alphaproteobacteria</taxon>
        <taxon>Hyphomicrobiales</taxon>
        <taxon>Rhizobiaceae</taxon>
        <taxon>Liberibacter</taxon>
    </lineage>
</organism>
<evidence type="ECO:0000256" key="3">
    <source>
        <dbReference type="ARBA" id="ARBA00023274"/>
    </source>
</evidence>
<dbReference type="InterPro" id="IPR036227">
    <property type="entry name" value="Ribosomal_uL15/eL18_sf"/>
</dbReference>
<evidence type="ECO:0000259" key="7">
    <source>
        <dbReference type="Pfam" id="PF00828"/>
    </source>
</evidence>
<name>A0ABM5NEE3_LIBAS</name>
<reference evidence="8 9" key="1">
    <citation type="journal article" date="2013" name="Genome Announc.">
        <title>Complete Genome Sequence of a Chinese Strain of 'Candidatus Liberibacter asiaticus'.</title>
        <authorList>
            <person name="Lin H."/>
            <person name="Han C.S."/>
            <person name="Liu B."/>
            <person name="Lou B."/>
            <person name="Bai X."/>
            <person name="Deng C."/>
            <person name="Civerolo E.L."/>
            <person name="Gupta G."/>
        </authorList>
    </citation>
    <scope>NUCLEOTIDE SEQUENCE [LARGE SCALE GENOMIC DNA]</scope>
    <source>
        <strain evidence="9">gxpsy</strain>
    </source>
</reference>
<proteinExistence type="inferred from homology"/>
<evidence type="ECO:0000256" key="1">
    <source>
        <dbReference type="ARBA" id="ARBA00007320"/>
    </source>
</evidence>
<keyword evidence="2 4" id="KW-0689">Ribosomal protein</keyword>
<feature type="domain" description="Large ribosomal subunit protein uL15/eL18" evidence="7">
    <location>
        <begin position="75"/>
        <end position="148"/>
    </location>
</feature>
<dbReference type="HAMAP" id="MF_01341">
    <property type="entry name" value="Ribosomal_uL15"/>
    <property type="match status" value="1"/>
</dbReference>
<keyword evidence="9" id="KW-1185">Reference proteome</keyword>
<keyword evidence="4" id="KW-0699">rRNA-binding</keyword>
<comment type="similarity">
    <text evidence="1 4 5">Belongs to the universal ribosomal protein uL15 family.</text>
</comment>
<dbReference type="Gene3D" id="3.100.10.10">
    <property type="match status" value="1"/>
</dbReference>
<dbReference type="InterPro" id="IPR005749">
    <property type="entry name" value="Ribosomal_uL15_bac-type"/>
</dbReference>
<dbReference type="GeneID" id="93076481"/>
<evidence type="ECO:0000313" key="9">
    <source>
        <dbReference type="Proteomes" id="UP000011820"/>
    </source>
</evidence>
<evidence type="ECO:0000256" key="2">
    <source>
        <dbReference type="ARBA" id="ARBA00022980"/>
    </source>
</evidence>
<keyword evidence="3 4" id="KW-0687">Ribonucleoprotein</keyword>
<comment type="function">
    <text evidence="4">Binds to the 23S rRNA.</text>
</comment>
<feature type="region of interest" description="Disordered" evidence="6">
    <location>
        <begin position="24"/>
        <end position="44"/>
    </location>
</feature>
<keyword evidence="4" id="KW-0694">RNA-binding</keyword>
<dbReference type="Proteomes" id="UP000011820">
    <property type="component" value="Chromosome"/>
</dbReference>
<dbReference type="InterPro" id="IPR021131">
    <property type="entry name" value="Ribosomal_uL15/eL18"/>
</dbReference>
<protein>
    <recommendedName>
        <fullName evidence="4">Large ribosomal subunit protein uL15</fullName>
    </recommendedName>
</protein>
<dbReference type="GO" id="GO:0005840">
    <property type="term" value="C:ribosome"/>
    <property type="evidence" value="ECO:0007669"/>
    <property type="project" value="UniProtKB-KW"/>
</dbReference>
<dbReference type="PANTHER" id="PTHR12934:SF11">
    <property type="entry name" value="LARGE RIBOSOMAL SUBUNIT PROTEIN UL15M"/>
    <property type="match status" value="1"/>
</dbReference>
<comment type="subunit">
    <text evidence="4">Part of the 50S ribosomal subunit.</text>
</comment>